<evidence type="ECO:0000313" key="1">
    <source>
        <dbReference type="EMBL" id="QFZ29946.1"/>
    </source>
</evidence>
<organism evidence="1 2">
    <name type="scientific">Clavispora lusitaniae</name>
    <name type="common">Candida lusitaniae</name>
    <dbReference type="NCBI Taxonomy" id="36911"/>
    <lineage>
        <taxon>Eukaryota</taxon>
        <taxon>Fungi</taxon>
        <taxon>Dikarya</taxon>
        <taxon>Ascomycota</taxon>
        <taxon>Saccharomycotina</taxon>
        <taxon>Pichiomycetes</taxon>
        <taxon>Metschnikowiaceae</taxon>
        <taxon>Clavispora</taxon>
    </lineage>
</organism>
<protein>
    <submittedName>
        <fullName evidence="1">Allantoin permease</fullName>
    </submittedName>
</protein>
<dbReference type="Proteomes" id="UP000326582">
    <property type="component" value="Chromosome 7"/>
</dbReference>
<accession>A0ACD0WRH1</accession>
<sequence length="581" mass="64930">MSSATKGYDDTFTKSESDSQSVTSVVDEKPSLWQRINKKISLQNPDLSLVQNFLINDDLKPLLNPQDRTWRWFHFIFFWISDSYNINTWQIAGTGVEAGLSWWEVWISVILGYSFVGLFIFLAQRVGAYYHVSFPVSCRASFGIFGSLWPIINRVVMAVVWASVQSWIGGQCVQLMLMSIFGADLDTKIPNKIKGSGTTSFQFLCFFLFCFFSLPAIYLKPQKLRHLFTMKAIVSPACGIALLIWTIKRAGGIGPVVHQKTSVSGSTHAWAFINSTMNCIANFATLTLNAPDFSRLAKTRHSSSWTQAISIPLSFALTAIIGILVSSASKVMYGTAYWSPLDVMKEYVMSYTSGDRGGVFIIALGFAIAQLGTNISANYISAGTDMTALLPQYINIRRGGFIAAAICFTICPWHFFSSSKNFTTYLSAYAVFLSAITGVIASDYFWVRRGYLNVWHLYSFTPESNYSYNSLGVNWRAYVAYICGILPNIVGFVGACGVSIPIGAQYVYNLSYFAGYIVSFTIYALLCFFWPVKGAPVRDIREKGWYEVYVEDRPGEKFSDIVSGKLEENEYVRARGGIRLL</sequence>
<dbReference type="EMBL" id="CP038490">
    <property type="protein sequence ID" value="QFZ29946.1"/>
    <property type="molecule type" value="Genomic_DNA"/>
</dbReference>
<evidence type="ECO:0000313" key="2">
    <source>
        <dbReference type="Proteomes" id="UP000326582"/>
    </source>
</evidence>
<keyword evidence="2" id="KW-1185">Reference proteome</keyword>
<name>A0ACD0WRH1_CLALS</name>
<gene>
    <name evidence="1" type="ORF">EJF14_70007</name>
</gene>
<proteinExistence type="predicted"/>
<reference evidence="2" key="1">
    <citation type="journal article" date="2019" name="MBio">
        <title>Comparative genomics for the elucidation of multidrug resistance (MDR) in Candida lusitaniae.</title>
        <authorList>
            <person name="Kannan A."/>
            <person name="Asner S.A."/>
            <person name="Trachsel E."/>
            <person name="Kelly S."/>
            <person name="Parker J."/>
            <person name="Sanglard D."/>
        </authorList>
    </citation>
    <scope>NUCLEOTIDE SEQUENCE [LARGE SCALE GENOMIC DNA]</scope>
    <source>
        <strain evidence="2">P1</strain>
    </source>
</reference>